<dbReference type="SMART" id="SM00215">
    <property type="entry name" value="VWC_out"/>
    <property type="match status" value="2"/>
</dbReference>
<dbReference type="Pfam" id="PF00094">
    <property type="entry name" value="VWD"/>
    <property type="match status" value="4"/>
</dbReference>
<dbReference type="GO" id="GO:0031012">
    <property type="term" value="C:extracellular matrix"/>
    <property type="evidence" value="ECO:0007669"/>
    <property type="project" value="TreeGrafter"/>
</dbReference>
<feature type="compositionally biased region" description="Low complexity" evidence="13">
    <location>
        <begin position="1778"/>
        <end position="1800"/>
    </location>
</feature>
<dbReference type="InterPro" id="IPR004156">
    <property type="entry name" value="OATP"/>
</dbReference>
<dbReference type="Pfam" id="PF23244">
    <property type="entry name" value="VWF"/>
    <property type="match status" value="1"/>
</dbReference>
<dbReference type="InterPro" id="IPR020846">
    <property type="entry name" value="MFS_dom"/>
</dbReference>
<feature type="compositionally biased region" description="Low complexity" evidence="13">
    <location>
        <begin position="1704"/>
        <end position="1726"/>
    </location>
</feature>
<feature type="compositionally biased region" description="Low complexity" evidence="13">
    <location>
        <begin position="1741"/>
        <end position="1763"/>
    </location>
</feature>
<dbReference type="CDD" id="cd19941">
    <property type="entry name" value="TIL"/>
    <property type="match status" value="1"/>
</dbReference>
<evidence type="ECO:0000256" key="11">
    <source>
        <dbReference type="ARBA" id="ARBA00023180"/>
    </source>
</evidence>
<accession>A0AA88PMJ8</accession>
<evidence type="ECO:0000256" key="14">
    <source>
        <dbReference type="SAM" id="Phobius"/>
    </source>
</evidence>
<keyword evidence="6 14" id="KW-0812">Transmembrane</keyword>
<feature type="compositionally biased region" description="Low complexity" evidence="13">
    <location>
        <begin position="1815"/>
        <end position="1829"/>
    </location>
</feature>
<evidence type="ECO:0000256" key="13">
    <source>
        <dbReference type="SAM" id="MobiDB-lite"/>
    </source>
</evidence>
<feature type="transmembrane region" description="Helical" evidence="14">
    <location>
        <begin position="3009"/>
        <end position="3033"/>
    </location>
</feature>
<feature type="transmembrane region" description="Helical" evidence="14">
    <location>
        <begin position="3385"/>
        <end position="3404"/>
    </location>
</feature>
<feature type="transmembrane region" description="Helical" evidence="14">
    <location>
        <begin position="3332"/>
        <end position="3355"/>
    </location>
</feature>
<dbReference type="Gene3D" id="1.20.1250.20">
    <property type="entry name" value="MFS general substrate transporter like domains"/>
    <property type="match status" value="1"/>
</dbReference>
<organism evidence="20 21">
    <name type="scientific">Cirrhinus molitorella</name>
    <name type="common">mud carp</name>
    <dbReference type="NCBI Taxonomy" id="172907"/>
    <lineage>
        <taxon>Eukaryota</taxon>
        <taxon>Metazoa</taxon>
        <taxon>Chordata</taxon>
        <taxon>Craniata</taxon>
        <taxon>Vertebrata</taxon>
        <taxon>Euteleostomi</taxon>
        <taxon>Actinopterygii</taxon>
        <taxon>Neopterygii</taxon>
        <taxon>Teleostei</taxon>
        <taxon>Ostariophysi</taxon>
        <taxon>Cypriniformes</taxon>
        <taxon>Cyprinidae</taxon>
        <taxon>Labeoninae</taxon>
        <taxon>Labeonini</taxon>
        <taxon>Cirrhinus</taxon>
    </lineage>
</organism>
<feature type="compositionally biased region" description="Low complexity" evidence="13">
    <location>
        <begin position="1667"/>
        <end position="1689"/>
    </location>
</feature>
<feature type="compositionally biased region" description="Low complexity" evidence="13">
    <location>
        <begin position="1482"/>
        <end position="1499"/>
    </location>
</feature>
<feature type="transmembrane region" description="Helical" evidence="14">
    <location>
        <begin position="3169"/>
        <end position="3188"/>
    </location>
</feature>
<dbReference type="SMART" id="SM00041">
    <property type="entry name" value="CT"/>
    <property type="match status" value="1"/>
</dbReference>
<dbReference type="SUPFAM" id="SSF57603">
    <property type="entry name" value="FnI-like domain"/>
    <property type="match status" value="1"/>
</dbReference>
<keyword evidence="15" id="KW-0732">Signal</keyword>
<dbReference type="InterPro" id="IPR014853">
    <property type="entry name" value="VWF/SSPO/ZAN-like_Cys-rich_dom"/>
</dbReference>
<feature type="domain" description="Kazal-like" evidence="19">
    <location>
        <begin position="3213"/>
        <end position="3268"/>
    </location>
</feature>
<feature type="domain" description="VWFD" evidence="18">
    <location>
        <begin position="27"/>
        <end position="197"/>
    </location>
</feature>
<dbReference type="EMBL" id="JAUYZG010000012">
    <property type="protein sequence ID" value="KAK2892584.1"/>
    <property type="molecule type" value="Genomic_DNA"/>
</dbReference>
<dbReference type="PANTHER" id="PTHR11339">
    <property type="entry name" value="EXTRACELLULAR MATRIX GLYCOPROTEIN RELATED"/>
    <property type="match status" value="1"/>
</dbReference>
<dbReference type="PROSITE" id="PS51233">
    <property type="entry name" value="VWFD"/>
    <property type="match status" value="4"/>
</dbReference>
<feature type="domain" description="Major facilitator superfamily (MFS) profile" evidence="17">
    <location>
        <begin position="2783"/>
        <end position="3413"/>
    </location>
</feature>
<sequence length="3454" mass="381525">MALREASLLGIIIVFSGHIHSAFTAQNVCKTYGSGVFYTFNKTVFHLKTSCPVMLTQFTHAGVDCHIIVQRGSNGLMDRVEIIVNKITTLIHNKTVTVEGSSISLPYDHTYQHVFHYGIYTRLQSKVLPLSVTWYSVANGVSSLRVQLDQNLVEGMSGLCGHQNSSETVQQLISTSVFSDGQCLIQDSNKQTNAVCKDLMSHAYECLATKYQTYLNLCYKNMNGLWHKESNCSFFKELSLMCGSSSPVWTVWRSKTNCYQPSCPGDLHYVEMGPAFPPTCSNPQIYTTEFTSTCLPADGKVLNDRVDGYHSINVEECPCVHAKKLYEPGEERKTKCQTCTCIRGNWACSANTCPAKCIIEGQFITTFDGKQYSMLDKCIFVAARGLNWTLNIQYSGQGVVIEKAYLNINQERYTFSANSIQLNNIEISDLSQTESTTVFWQSSMFIQVQTSFGLKMQVQISPEIQIYLNLPPTENTKGLCGTLNNDTSDDFTTFSGIIESSVQLFAKSWSMGTCIPIPGCINTDNEIFAEVNCDQLKNPEGVFAACHDYVPVSPFVEACVKRTCQCTTALQECLCISFGNYAKACATQGITVGDWRSETNCIPLCMGNLRFAYATLACNRTCRSLSGPDPTCEVLDDPVEGCGCTSDTHLGNLQTCSPLPMCSCHHPGGITPPGPVVIGGRQCLCENGQLHCPKVCNCSVGKICVDCSQIPVNTAYRTCESLTKPASDENSCISGCYCPDGLFEDHNGGCVTHENCTCEFSGRVYETGQSVETNCKICTCRGGEWFCVDEACPGVCEVFGNGQYRTFDSKWYRFDGHCQYTLVKNAGSSGQFAIKTESVPCCDESLTCSRAISVELLGVVTLMLSDMKVTETHQAGDALLAEPLYSNHNVGLYIIISVPRLGITLIWDKHTRVTIQLEPQWRGQVLGLCGNFDGKVTNDLLTSSSSEVPSVLDFGNSWKTATPPCSDVTQEIFPCERHSYCAAWAQRRCMILKSDTFKDCHLKVDPEPYYQACVLESCSCEFEGKFLGFCTAVAAYAEACNVKDVCINWRTPDLCPVYCDYYNEVGQCTWHYNPCGQVKTCGTNNHFTGKLEGCYPKCPEETPYYDENLGKCTTLDNCTCNFRNRLFSPPDEMCTSYTCCKCIDGQIVCTPTFTSTTTTTIYYTSTAQPSTTIITHTATTQPPTTKPTTVKTTEYKTTTQPPTSQSTKEHTTPLPTAEYTTTTRPPTTAITTETYTTPMEKTTKTQPPPTESTTEHRTTTHPSTTESTTETYTTPVEETTSTQPPPTESTTEHRTTTRPSTTESTTETYTTPVEETTSTQPPPTESTTEHRTTTRPSTTESTTETYTTPVEETTSTQPPPTESTTEHRTTTRPSTTESTTETYTTPVEETTSTQPPPTESTTEHRTTTRPSTTESTTETYTTPVEETTSTQPPPTESTTEHRTTTRPSTTESTTETYTTPEEETTSTQPPPTESTTEHRTTTRPSTTESTTETYTTPMEKTTKTQPPPTESTTEHRTTTHPSTTESTTETYTTPVEETTSTQPPPTESTTEHRTTTRPSTTESTTETYTTPVEETTSTQPPPTESTTEHRTTTRPSTTESTTETYTTPVEETTSTQPPPTESTTEHRTTTRPSTTESTTETYTTPEEETTSTQPPPTESTTEHRTTTRPSTTESTTEMYTTSIEETTATQPPPTESTTEHRTTTRPPTTESTTEMYTTSIEETTSTQPPPTESTTKHRTTTRPPTTESTTEMYTTSIEETTSTQPPPTESTTEHRTTTHPSTTESTTEMYTTSIEETTSTQPPPTESTTEHRTTTHPSTTEIITETYITPEEETTTTQPPPTESTTETYTTPMEETTTTQPPPTESTTEHRTTKWQSTTESTTETYTTPMEETTTTQVPPTESTTEHRTTTRPSKTESTTETYTTPETTTTQQPPTESTTEHRTTTHPPTTEITTKQYTTSVEGTTTTQSPTSESTAEYTTELPTTESTTEYKTTTQPPTSESTTQPTISTKQYTTTTQPTTEATTSVKYSTTVSTVSTTEFIIVTGPTITNPTQNSPQVLSTTINPTAMTPSLTSLLSTTIPTTEHTTSVCECKDVMRNQSWPCGETWREDCADKVCKGGVIEVISITCPKSRIRSDCPRNKMSFVKDEETCCESCQCDCECQVYGDPHYISFQGIAFDFMDNCTYTLVEERVLQHSLSITVDNYYCVQEIDNSCSRGITLKYWNDTATLTVTEEFTVESTLNEEIIKPPYENQVFKFESSGGQVNIYIKPIRSFVSLTSFNNLLIKLAMEHFHNNTQGQCGICGGQSCIRRNGVVEDDNCCDKTAYDWVVEDPSKPYCQSALTNVPCIPPSPPPPPPPPPPCNPTICDLLHHEVFAECGERINLTYVEKNCQFDYCSYNSSVGACSSLEYAASECRRIGICVNWRYLTNGYCEITCPEGMVYDECRESPNEVCRDGVRMPATSVVGLKSGCFCPDNQILANEHKEICVPECTPCKGPLGEPMPVGAVWESNCHICTCNNQTRTEECIPKPQELPPVCSAYSILVSDCCDNQICVEKSCEYNGRTYKVGERWTDPSRPCEFFSCSQTGTEVEKTVCPLQTCAEDLRVWDEHHCCYSCNVSCTARLTRMNVTISDCTQEVELPICEGQCETHNRWVHTNGTLQLEQSHQCCKERGYEMREITLTCSKNSPTNFTYRHVTGCECKALPVSKVPESSIHSEGHRQQQRKCGAIAESTLSSTLRGLSPQMMFSYSCKQWTPEKNAGIMSVEKKTAQEACCSKLKMFLAAMCFVYFAKAFQGSYMKSSVTQIERRFDIPSSLIGFIDGSFEIGNLLVIAFVSYFGAKLHRPRLIGAGCLIMAIGSFLTATPRFFQGPYKYETTISHFSDSNGTESFLPCLTSGRLAQDNEIPTVETQAECEKAASSSLWLYVFLGNMLRGVGETPVMPLGLSYLDDFSREENTAFYIALIQTVGMIGPMFGFMLGSFCAKLYVDIGAVDLDTITINHKDSRWVGAWWLGFLVTGGVMLLAGIPFWFLPKSLLKEGGTETEKKLNVLEGEQDRFIPENNKHTTASNKPAPVSMAALAKDFLPSLKKLFSNSVYMILIIATIIQLNGLIGMFTFQPKYMEQIYGQSASRAIFLIGILNLPAVALGIITGGVIMKKFKLNILEASKFCIAASVLSFSSILVQYFLQCDNLHVAGLTVSYQGAPEVSYQQNTLISQCNMGCSCSLKHWDPICASNGLTYASPCLAGCQTSNGVGKEMVFHNCTCIGESFLQYANMSAVLGQCPRKSDCDYMFKFYMAVTVIGSFFLACAATPGYIILLRSINPELKSLALGMHTLLLRTLGGIPPTIYFGALIDRTCLKWGTKQCGGRGACRIYDSIAFRNSFLGLIYGLFAASFVLCGVLYNRLSHREKKQVLKAQLKAPEQDGNGVSAGTGNVTSAIIKCNENPDQETTI</sequence>
<dbReference type="InterPro" id="IPR036058">
    <property type="entry name" value="Kazal_dom_sf"/>
</dbReference>
<keyword evidence="9 14" id="KW-0472">Membrane</keyword>
<dbReference type="PROSITE" id="PS51465">
    <property type="entry name" value="KAZAL_2"/>
    <property type="match status" value="1"/>
</dbReference>
<keyword evidence="8 14" id="KW-1133">Transmembrane helix</keyword>
<evidence type="ECO:0000256" key="4">
    <source>
        <dbReference type="ARBA" id="ARBA00022475"/>
    </source>
</evidence>
<dbReference type="InterPro" id="IPR001846">
    <property type="entry name" value="VWF_type-D"/>
</dbReference>
<dbReference type="Pfam" id="PF08742">
    <property type="entry name" value="C8"/>
    <property type="match status" value="3"/>
</dbReference>
<reference evidence="20" key="1">
    <citation type="submission" date="2023-08" db="EMBL/GenBank/DDBJ databases">
        <title>Chromosome-level Genome Assembly of mud carp (Cirrhinus molitorella).</title>
        <authorList>
            <person name="Liu H."/>
        </authorList>
    </citation>
    <scope>NUCLEOTIDE SEQUENCE</scope>
    <source>
        <strain evidence="20">Prfri</strain>
        <tissue evidence="20">Muscle</tissue>
    </source>
</reference>
<dbReference type="Gene3D" id="2.10.25.10">
    <property type="entry name" value="Laminin"/>
    <property type="match status" value="2"/>
</dbReference>
<evidence type="ECO:0000256" key="10">
    <source>
        <dbReference type="ARBA" id="ARBA00023157"/>
    </source>
</evidence>
<feature type="compositionally biased region" description="Low complexity" evidence="13">
    <location>
        <begin position="1874"/>
        <end position="1903"/>
    </location>
</feature>
<feature type="transmembrane region" description="Helical" evidence="14">
    <location>
        <begin position="2848"/>
        <end position="2866"/>
    </location>
</feature>
<feature type="compositionally biased region" description="Low complexity" evidence="13">
    <location>
        <begin position="1519"/>
        <end position="1541"/>
    </location>
</feature>
<feature type="compositionally biased region" description="Low complexity" evidence="13">
    <location>
        <begin position="1371"/>
        <end position="1393"/>
    </location>
</feature>
<dbReference type="PANTHER" id="PTHR11339:SF408">
    <property type="entry name" value="MUCIN-5B"/>
    <property type="match status" value="1"/>
</dbReference>
<feature type="compositionally biased region" description="Low complexity" evidence="13">
    <location>
        <begin position="1334"/>
        <end position="1356"/>
    </location>
</feature>
<feature type="transmembrane region" description="Helical" evidence="14">
    <location>
        <begin position="3296"/>
        <end position="3320"/>
    </location>
</feature>
<feature type="domain" description="VWFD" evidence="18">
    <location>
        <begin position="355"/>
        <end position="521"/>
    </location>
</feature>
<dbReference type="Pfam" id="PF25962">
    <property type="entry name" value="TIL_OTOGL_Mucin"/>
    <property type="match status" value="1"/>
</dbReference>
<evidence type="ECO:0000313" key="21">
    <source>
        <dbReference type="Proteomes" id="UP001187343"/>
    </source>
</evidence>
<keyword evidence="7" id="KW-0677">Repeat</keyword>
<evidence type="ECO:0000259" key="18">
    <source>
        <dbReference type="PROSITE" id="PS51233"/>
    </source>
</evidence>
<dbReference type="SMART" id="SM00832">
    <property type="entry name" value="C8"/>
    <property type="match status" value="3"/>
</dbReference>
<dbReference type="InterPro" id="IPR036259">
    <property type="entry name" value="MFS_trans_sf"/>
</dbReference>
<feature type="transmembrane region" description="Helical" evidence="14">
    <location>
        <begin position="2818"/>
        <end position="2842"/>
    </location>
</feature>
<comment type="subcellular location">
    <subcellularLocation>
        <location evidence="2">Cell membrane</location>
        <topology evidence="2">Multi-pass membrane protein</topology>
    </subcellularLocation>
    <subcellularLocation>
        <location evidence="1">Secreted</location>
    </subcellularLocation>
</comment>
<evidence type="ECO:0000256" key="7">
    <source>
        <dbReference type="ARBA" id="ARBA00022737"/>
    </source>
</evidence>
<protein>
    <recommendedName>
        <fullName evidence="22">Mucin-2-like</fullName>
    </recommendedName>
</protein>
<dbReference type="SUPFAM" id="SSF103473">
    <property type="entry name" value="MFS general substrate transporter"/>
    <property type="match status" value="1"/>
</dbReference>
<dbReference type="SUPFAM" id="SSF100895">
    <property type="entry name" value="Kazal-type serine protease inhibitors"/>
    <property type="match status" value="1"/>
</dbReference>
<dbReference type="SUPFAM" id="SSF57567">
    <property type="entry name" value="Serine protease inhibitors"/>
    <property type="match status" value="1"/>
</dbReference>
<evidence type="ECO:0000259" key="17">
    <source>
        <dbReference type="PROSITE" id="PS50850"/>
    </source>
</evidence>
<feature type="domain" description="VWFD" evidence="18">
    <location>
        <begin position="2161"/>
        <end position="2341"/>
    </location>
</feature>
<feature type="compositionally biased region" description="Low complexity" evidence="13">
    <location>
        <begin position="1593"/>
        <end position="1615"/>
    </location>
</feature>
<feature type="chain" id="PRO_5041704227" description="Mucin-2-like" evidence="15">
    <location>
        <begin position="25"/>
        <end position="3454"/>
    </location>
</feature>
<feature type="compositionally biased region" description="Low complexity" evidence="13">
    <location>
        <begin position="1630"/>
        <end position="1644"/>
    </location>
</feature>
<comment type="caution">
    <text evidence="12">Lacks conserved residue(s) required for the propagation of feature annotation.</text>
</comment>
<evidence type="ECO:0000256" key="3">
    <source>
        <dbReference type="ARBA" id="ARBA00009657"/>
    </source>
</evidence>
<feature type="region of interest" description="Disordered" evidence="13">
    <location>
        <begin position="1177"/>
        <end position="2023"/>
    </location>
</feature>
<name>A0AA88PMJ8_9TELE</name>
<comment type="similarity">
    <text evidence="3">Belongs to the organo anion transporter (TC 2.A.60) family.</text>
</comment>
<dbReference type="InterPro" id="IPR058753">
    <property type="entry name" value="TIL_OTOGL_Mucin"/>
</dbReference>
<evidence type="ECO:0000256" key="12">
    <source>
        <dbReference type="PROSITE-ProRule" id="PRU00039"/>
    </source>
</evidence>
<evidence type="ECO:0000256" key="15">
    <source>
        <dbReference type="SAM" id="SignalP"/>
    </source>
</evidence>
<evidence type="ECO:0000256" key="5">
    <source>
        <dbReference type="ARBA" id="ARBA00022525"/>
    </source>
</evidence>
<dbReference type="GO" id="GO:0022857">
    <property type="term" value="F:transmembrane transporter activity"/>
    <property type="evidence" value="ECO:0007669"/>
    <property type="project" value="InterPro"/>
</dbReference>
<dbReference type="PROSITE" id="PS50850">
    <property type="entry name" value="MFS"/>
    <property type="match status" value="1"/>
</dbReference>
<feature type="transmembrane region" description="Helical" evidence="14">
    <location>
        <begin position="3097"/>
        <end position="3118"/>
    </location>
</feature>
<evidence type="ECO:0000259" key="16">
    <source>
        <dbReference type="PROSITE" id="PS01225"/>
    </source>
</evidence>
<dbReference type="GO" id="GO:0005615">
    <property type="term" value="C:extracellular space"/>
    <property type="evidence" value="ECO:0007669"/>
    <property type="project" value="TreeGrafter"/>
</dbReference>
<dbReference type="Proteomes" id="UP001187343">
    <property type="component" value="Unassembled WGS sequence"/>
</dbReference>
<feature type="domain" description="VWFD" evidence="18">
    <location>
        <begin position="794"/>
        <end position="966"/>
    </location>
</feature>
<feature type="compositionally biased region" description="Low complexity" evidence="13">
    <location>
        <begin position="1408"/>
        <end position="1430"/>
    </location>
</feature>
<keyword evidence="10 12" id="KW-1015">Disulfide bond</keyword>
<evidence type="ECO:0000256" key="8">
    <source>
        <dbReference type="ARBA" id="ARBA00022989"/>
    </source>
</evidence>
<feature type="compositionally biased region" description="Low complexity" evidence="13">
    <location>
        <begin position="1911"/>
        <end position="1938"/>
    </location>
</feature>
<feature type="compositionally biased region" description="Low complexity" evidence="13">
    <location>
        <begin position="1843"/>
        <end position="1859"/>
    </location>
</feature>
<evidence type="ECO:0000313" key="20">
    <source>
        <dbReference type="EMBL" id="KAK2892584.1"/>
    </source>
</evidence>
<feature type="compositionally biased region" description="Low complexity" evidence="13">
    <location>
        <begin position="1260"/>
        <end position="1282"/>
    </location>
</feature>
<keyword evidence="11" id="KW-0325">Glycoprotein</keyword>
<feature type="compositionally biased region" description="Low complexity" evidence="13">
    <location>
        <begin position="1177"/>
        <end position="1240"/>
    </location>
</feature>
<feature type="transmembrane region" description="Helical" evidence="14">
    <location>
        <begin position="2960"/>
        <end position="2989"/>
    </location>
</feature>
<dbReference type="InterPro" id="IPR036084">
    <property type="entry name" value="Ser_inhib-like_sf"/>
</dbReference>
<evidence type="ECO:0000256" key="9">
    <source>
        <dbReference type="ARBA" id="ARBA00023136"/>
    </source>
</evidence>
<evidence type="ECO:0000256" key="6">
    <source>
        <dbReference type="ARBA" id="ARBA00022692"/>
    </source>
</evidence>
<dbReference type="GO" id="GO:0005886">
    <property type="term" value="C:plasma membrane"/>
    <property type="evidence" value="ECO:0007669"/>
    <property type="project" value="UniProtKB-SubCell"/>
</dbReference>
<evidence type="ECO:0008006" key="22">
    <source>
        <dbReference type="Google" id="ProtNLM"/>
    </source>
</evidence>
<feature type="compositionally biased region" description="Low complexity" evidence="13">
    <location>
        <begin position="1297"/>
        <end position="1319"/>
    </location>
</feature>
<feature type="domain" description="CTCK" evidence="16">
    <location>
        <begin position="2615"/>
        <end position="2729"/>
    </location>
</feature>
<feature type="compositionally biased region" description="Low complexity" evidence="13">
    <location>
        <begin position="1946"/>
        <end position="2023"/>
    </location>
</feature>
<feature type="disulfide bond" evidence="12">
    <location>
        <begin position="2636"/>
        <end position="2685"/>
    </location>
</feature>
<evidence type="ECO:0000256" key="1">
    <source>
        <dbReference type="ARBA" id="ARBA00004613"/>
    </source>
</evidence>
<feature type="compositionally biased region" description="Low complexity" evidence="13">
    <location>
        <begin position="1445"/>
        <end position="1459"/>
    </location>
</feature>
<dbReference type="PROSITE" id="PS01225">
    <property type="entry name" value="CTCK_2"/>
    <property type="match status" value="1"/>
</dbReference>
<dbReference type="InterPro" id="IPR050780">
    <property type="entry name" value="Mucin_vWF_Thrombospondin_sf"/>
</dbReference>
<feature type="transmembrane region" description="Helical" evidence="14">
    <location>
        <begin position="3134"/>
        <end position="3157"/>
    </location>
</feature>
<dbReference type="SMART" id="SM00214">
    <property type="entry name" value="VWC"/>
    <property type="match status" value="5"/>
</dbReference>
<keyword evidence="4" id="KW-1003">Cell membrane</keyword>
<gene>
    <name evidence="20" type="ORF">Q8A67_012572</name>
</gene>
<keyword evidence="21" id="KW-1185">Reference proteome</keyword>
<feature type="compositionally biased region" description="Low complexity" evidence="13">
    <location>
        <begin position="1556"/>
        <end position="1578"/>
    </location>
</feature>
<comment type="caution">
    <text evidence="20">The sequence shown here is derived from an EMBL/GenBank/DDBJ whole genome shotgun (WGS) entry which is preliminary data.</text>
</comment>
<feature type="signal peptide" evidence="15">
    <location>
        <begin position="1"/>
        <end position="24"/>
    </location>
</feature>
<dbReference type="InterPro" id="IPR006207">
    <property type="entry name" value="Cys_knot_C"/>
</dbReference>
<dbReference type="InterPro" id="IPR002350">
    <property type="entry name" value="Kazal_dom"/>
</dbReference>
<evidence type="ECO:0000259" key="19">
    <source>
        <dbReference type="PROSITE" id="PS51465"/>
    </source>
</evidence>
<proteinExistence type="inferred from homology"/>
<dbReference type="SMART" id="SM00216">
    <property type="entry name" value="VWD"/>
    <property type="match status" value="4"/>
</dbReference>
<dbReference type="NCBIfam" id="TIGR00805">
    <property type="entry name" value="oat"/>
    <property type="match status" value="1"/>
</dbReference>
<keyword evidence="5" id="KW-0964">Secreted</keyword>
<dbReference type="InterPro" id="IPR001007">
    <property type="entry name" value="VWF_dom"/>
</dbReference>
<dbReference type="Pfam" id="PF03137">
    <property type="entry name" value="OATP"/>
    <property type="match status" value="1"/>
</dbReference>
<evidence type="ECO:0000256" key="2">
    <source>
        <dbReference type="ARBA" id="ARBA00004651"/>
    </source>
</evidence>